<dbReference type="PROSITE" id="PS00211">
    <property type="entry name" value="ABC_TRANSPORTER_1"/>
    <property type="match status" value="1"/>
</dbReference>
<dbReference type="GO" id="GO:0016887">
    <property type="term" value="F:ATP hydrolysis activity"/>
    <property type="evidence" value="ECO:0007669"/>
    <property type="project" value="InterPro"/>
</dbReference>
<evidence type="ECO:0000256" key="2">
    <source>
        <dbReference type="ARBA" id="ARBA00022737"/>
    </source>
</evidence>
<dbReference type="PANTHER" id="PTHR43790:SF9">
    <property type="entry name" value="GALACTOFURANOSE TRANSPORTER ATP-BINDING PROTEIN YTFR"/>
    <property type="match status" value="1"/>
</dbReference>
<evidence type="ECO:0000259" key="5">
    <source>
        <dbReference type="PROSITE" id="PS50893"/>
    </source>
</evidence>
<dbReference type="InterPro" id="IPR003593">
    <property type="entry name" value="AAA+_ATPase"/>
</dbReference>
<keyword evidence="4 6" id="KW-0067">ATP-binding</keyword>
<keyword evidence="1" id="KW-0813">Transport</keyword>
<dbReference type="InterPro" id="IPR003439">
    <property type="entry name" value="ABC_transporter-like_ATP-bd"/>
</dbReference>
<dbReference type="GO" id="GO:0005524">
    <property type="term" value="F:ATP binding"/>
    <property type="evidence" value="ECO:0007669"/>
    <property type="project" value="UniProtKB-KW"/>
</dbReference>
<feature type="domain" description="ABC transporter" evidence="5">
    <location>
        <begin position="16"/>
        <end position="254"/>
    </location>
</feature>
<dbReference type="SUPFAM" id="SSF52540">
    <property type="entry name" value="P-loop containing nucleoside triphosphate hydrolases"/>
    <property type="match status" value="2"/>
</dbReference>
<dbReference type="Pfam" id="PF00005">
    <property type="entry name" value="ABC_tran"/>
    <property type="match status" value="2"/>
</dbReference>
<dbReference type="CDD" id="cd03216">
    <property type="entry name" value="ABC_Carb_Monos_I"/>
    <property type="match status" value="1"/>
</dbReference>
<evidence type="ECO:0000313" key="7">
    <source>
        <dbReference type="Proteomes" id="UP000228921"/>
    </source>
</evidence>
<dbReference type="SMART" id="SM00382">
    <property type="entry name" value="AAA"/>
    <property type="match status" value="2"/>
</dbReference>
<dbReference type="Proteomes" id="UP000228921">
    <property type="component" value="Unassembled WGS sequence"/>
</dbReference>
<dbReference type="PROSITE" id="PS50893">
    <property type="entry name" value="ABC_TRANSPORTER_2"/>
    <property type="match status" value="2"/>
</dbReference>
<evidence type="ECO:0000256" key="4">
    <source>
        <dbReference type="ARBA" id="ARBA00022840"/>
    </source>
</evidence>
<reference evidence="6 7" key="1">
    <citation type="submission" date="2017-11" db="EMBL/GenBank/DDBJ databases">
        <title>Evolution of Phototrophy in the Chloroflexi Phylum Driven by Horizontal Gene Transfer.</title>
        <authorList>
            <person name="Ward L.M."/>
            <person name="Hemp J."/>
            <person name="Shih P.M."/>
            <person name="Mcglynn S.E."/>
            <person name="Fischer W."/>
        </authorList>
    </citation>
    <scope>NUCLEOTIDE SEQUENCE [LARGE SCALE GENOMIC DNA]</scope>
    <source>
        <strain evidence="6">CP2_2F</strain>
    </source>
</reference>
<dbReference type="PANTHER" id="PTHR43790">
    <property type="entry name" value="CARBOHYDRATE TRANSPORT ATP-BINDING PROTEIN MG119-RELATED"/>
    <property type="match status" value="1"/>
</dbReference>
<name>A0A2M8P165_9CHLR</name>
<evidence type="ECO:0000256" key="3">
    <source>
        <dbReference type="ARBA" id="ARBA00022741"/>
    </source>
</evidence>
<dbReference type="CDD" id="cd03215">
    <property type="entry name" value="ABC_Carb_Monos_II"/>
    <property type="match status" value="1"/>
</dbReference>
<accession>A0A2M8P165</accession>
<feature type="domain" description="ABC transporter" evidence="5">
    <location>
        <begin position="269"/>
        <end position="507"/>
    </location>
</feature>
<dbReference type="InterPro" id="IPR027417">
    <property type="entry name" value="P-loop_NTPase"/>
</dbReference>
<comment type="caution">
    <text evidence="6">The sequence shown here is derived from an EMBL/GenBank/DDBJ whole genome shotgun (WGS) entry which is preliminary data.</text>
</comment>
<dbReference type="InterPro" id="IPR050107">
    <property type="entry name" value="ABC_carbohydrate_import_ATPase"/>
</dbReference>
<proteinExistence type="predicted"/>
<sequence>MKKLAFSGALFMNVLLQAQDITKSFGATQALRGVQLSLAAGKVHALVGENGAGKSTLFKICAGAIQKYGGRMYLHGRLYAPRDLNDAQRQGVALVFQEISINFALDIAENIFINHMQDFAGVFGMTRWRKMRRAAQAILDQIEAHISVTQRLSHLDLGQLKIIEIARALAHNPQVLLLDETTAFLNNQEMEALFRVINTLRGSGLAIGYISHHLDEIEQIADEITILKDGTWVGSYPMGVLRREEIEAKMVGREIGEQIYPKPSRPHGAQEPILCLENVSLPDKLHEVNLTLHSGEIVGIGGLKGSGGEALLSLIMGDAHGWRGTITYRGKPFRAHLPAQAWQQGIAYLPGDRTAEGLIVDFSVRENLSMALMPQRVGFVDYGKERRVVQDLIAQLQIKTASPAIACSSLSGGNLQKVVMGKCIAVAPQLLLLNNPTRGIDIGARSQIYSIIRQLAEQGLAVLLVTEDLAELIGMSDRIVVMRKGIISQTFQRGAQPISEEEVIRHMI</sequence>
<keyword evidence="3" id="KW-0547">Nucleotide-binding</keyword>
<evidence type="ECO:0000256" key="1">
    <source>
        <dbReference type="ARBA" id="ARBA00022448"/>
    </source>
</evidence>
<dbReference type="InterPro" id="IPR017871">
    <property type="entry name" value="ABC_transporter-like_CS"/>
</dbReference>
<protein>
    <submittedName>
        <fullName evidence="6">D-xylose ABC transporter ATP-binding protein</fullName>
    </submittedName>
</protein>
<dbReference type="AlphaFoldDB" id="A0A2M8P165"/>
<dbReference type="Gene3D" id="3.40.50.300">
    <property type="entry name" value="P-loop containing nucleotide triphosphate hydrolases"/>
    <property type="match status" value="2"/>
</dbReference>
<organism evidence="6 7">
    <name type="scientific">Candidatus Thermofonsia Clade 1 bacterium</name>
    <dbReference type="NCBI Taxonomy" id="2364210"/>
    <lineage>
        <taxon>Bacteria</taxon>
        <taxon>Bacillati</taxon>
        <taxon>Chloroflexota</taxon>
        <taxon>Candidatus Thermofontia</taxon>
        <taxon>Candidatus Thermofonsia Clade 1</taxon>
    </lineage>
</organism>
<gene>
    <name evidence="6" type="ORF">CUN51_05265</name>
</gene>
<evidence type="ECO:0000313" key="6">
    <source>
        <dbReference type="EMBL" id="PJF31276.1"/>
    </source>
</evidence>
<keyword evidence="2" id="KW-0677">Repeat</keyword>
<dbReference type="EMBL" id="PGTK01000004">
    <property type="protein sequence ID" value="PJF31276.1"/>
    <property type="molecule type" value="Genomic_DNA"/>
</dbReference>